<evidence type="ECO:0000313" key="2">
    <source>
        <dbReference type="Proteomes" id="UP001620295"/>
    </source>
</evidence>
<dbReference type="EMBL" id="JBJDQH010000048">
    <property type="protein sequence ID" value="MFK4273153.1"/>
    <property type="molecule type" value="Genomic_DNA"/>
</dbReference>
<dbReference type="Proteomes" id="UP001620295">
    <property type="component" value="Unassembled WGS sequence"/>
</dbReference>
<comment type="caution">
    <text evidence="1">The sequence shown here is derived from an EMBL/GenBank/DDBJ whole genome shotgun (WGS) entry which is preliminary data.</text>
</comment>
<dbReference type="RefSeq" id="WP_404749184.1">
    <property type="nucleotide sequence ID" value="NZ_JBJDQH010000048.1"/>
</dbReference>
<reference evidence="1 2" key="1">
    <citation type="submission" date="2024-11" db="EMBL/GenBank/DDBJ databases">
        <title>The Natural Products Discovery Center: Release of the First 8490 Sequenced Strains for Exploring Actinobacteria Biosynthetic Diversity.</title>
        <authorList>
            <person name="Kalkreuter E."/>
            <person name="Kautsar S.A."/>
            <person name="Yang D."/>
            <person name="Bader C.D."/>
            <person name="Teijaro C.N."/>
            <person name="Fluegel L."/>
            <person name="Davis C.M."/>
            <person name="Simpson J.R."/>
            <person name="Lauterbach L."/>
            <person name="Steele A.D."/>
            <person name="Gui C."/>
            <person name="Meng S."/>
            <person name="Li G."/>
            <person name="Viehrig K."/>
            <person name="Ye F."/>
            <person name="Su P."/>
            <person name="Kiefer A.F."/>
            <person name="Nichols A."/>
            <person name="Cepeda A.J."/>
            <person name="Yan W."/>
            <person name="Fan B."/>
            <person name="Jiang Y."/>
            <person name="Adhikari A."/>
            <person name="Zheng C.-J."/>
            <person name="Schuster L."/>
            <person name="Cowan T.M."/>
            <person name="Smanski M.J."/>
            <person name="Chevrette M.G."/>
            <person name="De Carvalho L.P.S."/>
            <person name="Shen B."/>
        </authorList>
    </citation>
    <scope>NUCLEOTIDE SEQUENCE [LARGE SCALE GENOMIC DNA]</scope>
    <source>
        <strain evidence="1 2">NPDC020863</strain>
    </source>
</reference>
<keyword evidence="2" id="KW-1185">Reference proteome</keyword>
<evidence type="ECO:0000313" key="1">
    <source>
        <dbReference type="EMBL" id="MFK4273153.1"/>
    </source>
</evidence>
<organism evidence="1 2">
    <name type="scientific">Streptomyces milbemycinicus</name>
    <dbReference type="NCBI Taxonomy" id="476552"/>
    <lineage>
        <taxon>Bacteria</taxon>
        <taxon>Bacillati</taxon>
        <taxon>Actinomycetota</taxon>
        <taxon>Actinomycetes</taxon>
        <taxon>Kitasatosporales</taxon>
        <taxon>Streptomycetaceae</taxon>
        <taxon>Streptomyces</taxon>
    </lineage>
</organism>
<protein>
    <submittedName>
        <fullName evidence="1">Uncharacterized protein</fullName>
    </submittedName>
</protein>
<name>A0ABW8M4M8_9ACTN</name>
<proteinExistence type="predicted"/>
<sequence>MSDTIMGVTISPWTVRHVPYQAIVDRVVGDAGPMATRALPRVPGLRLLFDESDAKNPMQEVNDLGGRVAEHFGLPYSAEVRGLLGFYMADAEGSPVGMPQHVRDRIQETADRLRGM</sequence>
<gene>
    <name evidence="1" type="ORF">ACI2L5_51145</name>
</gene>
<accession>A0ABW8M4M8</accession>